<reference evidence="1" key="1">
    <citation type="journal article" date="2021" name="New Phytol.">
        <title>Evolutionary innovations through gain and loss of genes in the ectomycorrhizal Boletales.</title>
        <authorList>
            <person name="Wu G."/>
            <person name="Miyauchi S."/>
            <person name="Morin E."/>
            <person name="Kuo A."/>
            <person name="Drula E."/>
            <person name="Varga T."/>
            <person name="Kohler A."/>
            <person name="Feng B."/>
            <person name="Cao Y."/>
            <person name="Lipzen A."/>
            <person name="Daum C."/>
            <person name="Hundley H."/>
            <person name="Pangilinan J."/>
            <person name="Johnson J."/>
            <person name="Barry K."/>
            <person name="LaButti K."/>
            <person name="Ng V."/>
            <person name="Ahrendt S."/>
            <person name="Min B."/>
            <person name="Choi I.G."/>
            <person name="Park H."/>
            <person name="Plett J.M."/>
            <person name="Magnuson J."/>
            <person name="Spatafora J.W."/>
            <person name="Nagy L.G."/>
            <person name="Henrissat B."/>
            <person name="Grigoriev I.V."/>
            <person name="Yang Z.L."/>
            <person name="Xu J."/>
            <person name="Martin F.M."/>
        </authorList>
    </citation>
    <scope>NUCLEOTIDE SEQUENCE</scope>
    <source>
        <strain evidence="1">ATCC 28755</strain>
    </source>
</reference>
<keyword evidence="2" id="KW-1185">Reference proteome</keyword>
<dbReference type="Proteomes" id="UP000790377">
    <property type="component" value="Unassembled WGS sequence"/>
</dbReference>
<protein>
    <submittedName>
        <fullName evidence="1">Uncharacterized protein</fullName>
    </submittedName>
</protein>
<sequence length="197" mass="22252">MRGKTGLPTLETGISYRPHPASTLFDSAISSWPYPGAVPTAASHWQDAMGAMMKILDTRLNEQEVWFNARLYEQEAWFNDRLGEQKAWFDARLGEQEVWFDARLNEQDASFDAQLNEQKAEFTAQLNEQGAELNVRMDKLRTQLGEHGNALRRVCCFGWRVSSCDSANTAYWRSPGLSPRGILTAAHPATPCNSFIH</sequence>
<comment type="caution">
    <text evidence="1">The sequence shown here is derived from an EMBL/GenBank/DDBJ whole genome shotgun (WGS) entry which is preliminary data.</text>
</comment>
<proteinExistence type="predicted"/>
<gene>
    <name evidence="1" type="ORF">BJ138DRAFT_185951</name>
</gene>
<evidence type="ECO:0000313" key="1">
    <source>
        <dbReference type="EMBL" id="KAH7903205.1"/>
    </source>
</evidence>
<name>A0ACB7ZPS3_9AGAM</name>
<dbReference type="EMBL" id="MU269125">
    <property type="protein sequence ID" value="KAH7903205.1"/>
    <property type="molecule type" value="Genomic_DNA"/>
</dbReference>
<organism evidence="1 2">
    <name type="scientific">Hygrophoropsis aurantiaca</name>
    <dbReference type="NCBI Taxonomy" id="72124"/>
    <lineage>
        <taxon>Eukaryota</taxon>
        <taxon>Fungi</taxon>
        <taxon>Dikarya</taxon>
        <taxon>Basidiomycota</taxon>
        <taxon>Agaricomycotina</taxon>
        <taxon>Agaricomycetes</taxon>
        <taxon>Agaricomycetidae</taxon>
        <taxon>Boletales</taxon>
        <taxon>Coniophorineae</taxon>
        <taxon>Hygrophoropsidaceae</taxon>
        <taxon>Hygrophoropsis</taxon>
    </lineage>
</organism>
<accession>A0ACB7ZPS3</accession>
<evidence type="ECO:0000313" key="2">
    <source>
        <dbReference type="Proteomes" id="UP000790377"/>
    </source>
</evidence>